<protein>
    <submittedName>
        <fullName evidence="2">Uncharacterized protein</fullName>
    </submittedName>
</protein>
<feature type="signal peptide" evidence="1">
    <location>
        <begin position="1"/>
        <end position="20"/>
    </location>
</feature>
<keyword evidence="1" id="KW-0732">Signal</keyword>
<evidence type="ECO:0000256" key="1">
    <source>
        <dbReference type="SAM" id="SignalP"/>
    </source>
</evidence>
<comment type="caution">
    <text evidence="2">The sequence shown here is derived from an EMBL/GenBank/DDBJ whole genome shotgun (WGS) entry which is preliminary data.</text>
</comment>
<name>A0A918GCL8_9PSEU</name>
<sequence>MTRWPVIAAAAVAAAVLAVAAVLFTADREEPVPPVTASEALAFGGVVLPPDADVLGVRGEKGVDQLYILAVAVEAADVPTMLAESGFATSLEPGRQVYMAPIDGHAPGADVASAQDRRGRVIREVLVDRTDPARPIVHWWLFTT</sequence>
<dbReference type="AlphaFoldDB" id="A0A918GCL8"/>
<dbReference type="RefSeq" id="WP_229786703.1">
    <property type="nucleotide sequence ID" value="NZ_BMRB01000001.1"/>
</dbReference>
<keyword evidence="3" id="KW-1185">Reference proteome</keyword>
<evidence type="ECO:0000313" key="2">
    <source>
        <dbReference type="EMBL" id="GGS26033.1"/>
    </source>
</evidence>
<gene>
    <name evidence="2" type="ORF">GCM10010171_19290</name>
</gene>
<reference evidence="2" key="1">
    <citation type="journal article" date="2014" name="Int. J. Syst. Evol. Microbiol.">
        <title>Complete genome sequence of Corynebacterium casei LMG S-19264T (=DSM 44701T), isolated from a smear-ripened cheese.</title>
        <authorList>
            <consortium name="US DOE Joint Genome Institute (JGI-PGF)"/>
            <person name="Walter F."/>
            <person name="Albersmeier A."/>
            <person name="Kalinowski J."/>
            <person name="Ruckert C."/>
        </authorList>
    </citation>
    <scope>NUCLEOTIDE SEQUENCE</scope>
    <source>
        <strain evidence="2">JCM 3276</strain>
    </source>
</reference>
<dbReference type="EMBL" id="BMRB01000001">
    <property type="protein sequence ID" value="GGS26033.1"/>
    <property type="molecule type" value="Genomic_DNA"/>
</dbReference>
<proteinExistence type="predicted"/>
<feature type="chain" id="PRO_5038415458" evidence="1">
    <location>
        <begin position="21"/>
        <end position="144"/>
    </location>
</feature>
<dbReference type="Proteomes" id="UP000660680">
    <property type="component" value="Unassembled WGS sequence"/>
</dbReference>
<evidence type="ECO:0000313" key="3">
    <source>
        <dbReference type="Proteomes" id="UP000660680"/>
    </source>
</evidence>
<accession>A0A918GCL8</accession>
<reference evidence="2" key="2">
    <citation type="submission" date="2020-09" db="EMBL/GenBank/DDBJ databases">
        <authorList>
            <person name="Sun Q."/>
            <person name="Ohkuma M."/>
        </authorList>
    </citation>
    <scope>NUCLEOTIDE SEQUENCE</scope>
    <source>
        <strain evidence="2">JCM 3276</strain>
    </source>
</reference>
<organism evidence="2 3">
    <name type="scientific">Actinokineospora fastidiosa</name>
    <dbReference type="NCBI Taxonomy" id="1816"/>
    <lineage>
        <taxon>Bacteria</taxon>
        <taxon>Bacillati</taxon>
        <taxon>Actinomycetota</taxon>
        <taxon>Actinomycetes</taxon>
        <taxon>Pseudonocardiales</taxon>
        <taxon>Pseudonocardiaceae</taxon>
        <taxon>Actinokineospora</taxon>
    </lineage>
</organism>